<keyword evidence="2" id="KW-0479">Metal-binding</keyword>
<proteinExistence type="predicted"/>
<name>A0A6J5N5A2_9CAUD</name>
<accession>A0A6J5N5A2</accession>
<dbReference type="EMBL" id="LR796585">
    <property type="protein sequence ID" value="CAB4153201.1"/>
    <property type="molecule type" value="Genomic_DNA"/>
</dbReference>
<evidence type="ECO:0000256" key="5">
    <source>
        <dbReference type="ARBA" id="ARBA00023004"/>
    </source>
</evidence>
<evidence type="ECO:0000256" key="1">
    <source>
        <dbReference type="ARBA" id="ARBA00001954"/>
    </source>
</evidence>
<keyword evidence="3" id="KW-0223">Dioxygenase</keyword>
<sequence>MKRIDLVLVQHNVTIGDVCGHKEPNITEDSMFYFDGKPIGFYIKDLSINYPKAAALAQLANTELRSKNVPKSEMKRSSGLHDAKKEVLQYSTIIGSCPPKPHMRRPYASRSSVHDVPSAKKFIKAMLMLCLESEAIIKELTPDIYNQQKKIISDSTNEKWRFGNLFTSSISNYNICAPFHKDGGNLQGCVNVIIAKKHNATGGNTTVPDYNATMDSSDNSMLVYPAWRNVHGVTPIVPTAEGGYRNSLVFYPLKAFAGLK</sequence>
<comment type="cofactor">
    <cofactor evidence="1">
        <name>Fe(2+)</name>
        <dbReference type="ChEBI" id="CHEBI:29033"/>
    </cofactor>
</comment>
<keyword evidence="5" id="KW-0408">Iron</keyword>
<dbReference type="GO" id="GO:0046872">
    <property type="term" value="F:metal ion binding"/>
    <property type="evidence" value="ECO:0007669"/>
    <property type="project" value="UniProtKB-KW"/>
</dbReference>
<keyword evidence="4" id="KW-0560">Oxidoreductase</keyword>
<dbReference type="Pfam" id="PF12851">
    <property type="entry name" value="Tet_JBP"/>
    <property type="match status" value="1"/>
</dbReference>
<organism evidence="7">
    <name type="scientific">uncultured Caudovirales phage</name>
    <dbReference type="NCBI Taxonomy" id="2100421"/>
    <lineage>
        <taxon>Viruses</taxon>
        <taxon>Duplodnaviria</taxon>
        <taxon>Heunggongvirae</taxon>
        <taxon>Uroviricota</taxon>
        <taxon>Caudoviricetes</taxon>
        <taxon>Peduoviridae</taxon>
        <taxon>Maltschvirus</taxon>
        <taxon>Maltschvirus maltsch</taxon>
    </lineage>
</organism>
<evidence type="ECO:0000256" key="2">
    <source>
        <dbReference type="ARBA" id="ARBA00022723"/>
    </source>
</evidence>
<evidence type="ECO:0000259" key="6">
    <source>
        <dbReference type="Pfam" id="PF12851"/>
    </source>
</evidence>
<gene>
    <name evidence="7" type="ORF">UFOVP606_50</name>
</gene>
<protein>
    <recommendedName>
        <fullName evidence="6">2OGFeDO JBP1/TET oxygenase domain-containing protein</fullName>
    </recommendedName>
</protein>
<dbReference type="Gene3D" id="3.60.130.30">
    <property type="match status" value="1"/>
</dbReference>
<reference evidence="7" key="1">
    <citation type="submission" date="2020-04" db="EMBL/GenBank/DDBJ databases">
        <authorList>
            <person name="Chiriac C."/>
            <person name="Salcher M."/>
            <person name="Ghai R."/>
            <person name="Kavagutti S V."/>
        </authorList>
    </citation>
    <scope>NUCLEOTIDE SEQUENCE</scope>
</reference>
<evidence type="ECO:0000256" key="4">
    <source>
        <dbReference type="ARBA" id="ARBA00023002"/>
    </source>
</evidence>
<dbReference type="GO" id="GO:0051213">
    <property type="term" value="F:dioxygenase activity"/>
    <property type="evidence" value="ECO:0007669"/>
    <property type="project" value="UniProtKB-KW"/>
</dbReference>
<dbReference type="InterPro" id="IPR024779">
    <property type="entry name" value="2OGFeDO_JBP1/TET_oxygenase_dom"/>
</dbReference>
<evidence type="ECO:0000313" key="7">
    <source>
        <dbReference type="EMBL" id="CAB4153201.1"/>
    </source>
</evidence>
<evidence type="ECO:0000256" key="3">
    <source>
        <dbReference type="ARBA" id="ARBA00022964"/>
    </source>
</evidence>
<feature type="domain" description="2OGFeDO JBP1/TET oxygenase" evidence="6">
    <location>
        <begin position="101"/>
        <end position="251"/>
    </location>
</feature>